<evidence type="ECO:0000313" key="4">
    <source>
        <dbReference type="Proteomes" id="UP000014760"/>
    </source>
</evidence>
<feature type="chain" id="PRO_5008788726" description="Reverse transcriptase domain-containing protein" evidence="1">
    <location>
        <begin position="21"/>
        <end position="225"/>
    </location>
</feature>
<dbReference type="EMBL" id="KB295062">
    <property type="protein sequence ID" value="ELU13702.1"/>
    <property type="molecule type" value="Genomic_DNA"/>
</dbReference>
<dbReference type="AlphaFoldDB" id="R7V5I1"/>
<feature type="signal peptide" evidence="1">
    <location>
        <begin position="1"/>
        <end position="20"/>
    </location>
</feature>
<reference evidence="4" key="1">
    <citation type="submission" date="2012-12" db="EMBL/GenBank/DDBJ databases">
        <authorList>
            <person name="Hellsten U."/>
            <person name="Grimwood J."/>
            <person name="Chapman J.A."/>
            <person name="Shapiro H."/>
            <person name="Aerts A."/>
            <person name="Otillar R.P."/>
            <person name="Terry A.Y."/>
            <person name="Boore J.L."/>
            <person name="Simakov O."/>
            <person name="Marletaz F."/>
            <person name="Cho S.-J."/>
            <person name="Edsinger-Gonzales E."/>
            <person name="Havlak P."/>
            <person name="Kuo D.-H."/>
            <person name="Larsson T."/>
            <person name="Lv J."/>
            <person name="Arendt D."/>
            <person name="Savage R."/>
            <person name="Osoegawa K."/>
            <person name="de Jong P."/>
            <person name="Lindberg D.R."/>
            <person name="Seaver E.C."/>
            <person name="Weisblat D.A."/>
            <person name="Putnam N.H."/>
            <person name="Grigoriev I.V."/>
            <person name="Rokhsar D.S."/>
        </authorList>
    </citation>
    <scope>NUCLEOTIDE SEQUENCE</scope>
    <source>
        <strain evidence="4">I ESC-2004</strain>
    </source>
</reference>
<name>R7V5I1_CAPTE</name>
<evidence type="ECO:0000313" key="2">
    <source>
        <dbReference type="EMBL" id="ELU13702.1"/>
    </source>
</evidence>
<dbReference type="STRING" id="283909.R7V5I1"/>
<reference evidence="3" key="3">
    <citation type="submission" date="2015-06" db="UniProtKB">
        <authorList>
            <consortium name="EnsemblMetazoa"/>
        </authorList>
    </citation>
    <scope>IDENTIFICATION</scope>
</reference>
<accession>R7V5I1</accession>
<protein>
    <recommendedName>
        <fullName evidence="5">Reverse transcriptase domain-containing protein</fullName>
    </recommendedName>
</protein>
<evidence type="ECO:0008006" key="5">
    <source>
        <dbReference type="Google" id="ProtNLM"/>
    </source>
</evidence>
<dbReference type="EMBL" id="AMQN01000741">
    <property type="status" value="NOT_ANNOTATED_CDS"/>
    <property type="molecule type" value="Genomic_DNA"/>
</dbReference>
<sequence>MVVMLGSVSVLHTVIVAVIANEGLIGSQFLSCWLKLKHLGHYKQELVWMVEPPTKTPGGRPKMVTRTITSGNGSALPTELLNPFDENILQYKGTTFGEALPALPEELEKVIKDSTMELKKGNRDVVWKLIENSRAIIASKQSPYGQTTIIQHGIETGHQTPISQAVCRPPFHIRAEAETEVEKMLKSAAVHISEHMDALEEIFKRLMDAGLKLKPKKCNLLERKL</sequence>
<dbReference type="Gene3D" id="3.30.70.270">
    <property type="match status" value="1"/>
</dbReference>
<evidence type="ECO:0000256" key="1">
    <source>
        <dbReference type="SAM" id="SignalP"/>
    </source>
</evidence>
<proteinExistence type="predicted"/>
<dbReference type="Proteomes" id="UP000014760">
    <property type="component" value="Unassembled WGS sequence"/>
</dbReference>
<keyword evidence="1" id="KW-0732">Signal</keyword>
<dbReference type="HOGENOM" id="CLU_1230941_0_0_1"/>
<gene>
    <name evidence="2" type="ORF">CAPTEDRAFT_190285</name>
</gene>
<organism evidence="2">
    <name type="scientific">Capitella teleta</name>
    <name type="common">Polychaete worm</name>
    <dbReference type="NCBI Taxonomy" id="283909"/>
    <lineage>
        <taxon>Eukaryota</taxon>
        <taxon>Metazoa</taxon>
        <taxon>Spiralia</taxon>
        <taxon>Lophotrochozoa</taxon>
        <taxon>Annelida</taxon>
        <taxon>Polychaeta</taxon>
        <taxon>Sedentaria</taxon>
        <taxon>Scolecida</taxon>
        <taxon>Capitellidae</taxon>
        <taxon>Capitella</taxon>
    </lineage>
</organism>
<reference evidence="2 4" key="2">
    <citation type="journal article" date="2013" name="Nature">
        <title>Insights into bilaterian evolution from three spiralian genomes.</title>
        <authorList>
            <person name="Simakov O."/>
            <person name="Marletaz F."/>
            <person name="Cho S.J."/>
            <person name="Edsinger-Gonzales E."/>
            <person name="Havlak P."/>
            <person name="Hellsten U."/>
            <person name="Kuo D.H."/>
            <person name="Larsson T."/>
            <person name="Lv J."/>
            <person name="Arendt D."/>
            <person name="Savage R."/>
            <person name="Osoegawa K."/>
            <person name="de Jong P."/>
            <person name="Grimwood J."/>
            <person name="Chapman J.A."/>
            <person name="Shapiro H."/>
            <person name="Aerts A."/>
            <person name="Otillar R.P."/>
            <person name="Terry A.Y."/>
            <person name="Boore J.L."/>
            <person name="Grigoriev I.V."/>
            <person name="Lindberg D.R."/>
            <person name="Seaver E.C."/>
            <person name="Weisblat D.A."/>
            <person name="Putnam N.H."/>
            <person name="Rokhsar D.S."/>
        </authorList>
    </citation>
    <scope>NUCLEOTIDE SEQUENCE</scope>
    <source>
        <strain evidence="2 4">I ESC-2004</strain>
    </source>
</reference>
<evidence type="ECO:0000313" key="3">
    <source>
        <dbReference type="EnsemblMetazoa" id="CapteP190285"/>
    </source>
</evidence>
<dbReference type="EnsemblMetazoa" id="CapteT190285">
    <property type="protein sequence ID" value="CapteP190285"/>
    <property type="gene ID" value="CapteG190285"/>
</dbReference>
<dbReference type="InterPro" id="IPR043128">
    <property type="entry name" value="Rev_trsase/Diguanyl_cyclase"/>
</dbReference>
<keyword evidence="4" id="KW-1185">Reference proteome</keyword>